<gene>
    <name evidence="4" type="ORF">HLI28_13750</name>
</gene>
<evidence type="ECO:0000256" key="2">
    <source>
        <dbReference type="ARBA" id="ARBA00022679"/>
    </source>
</evidence>
<dbReference type="GO" id="GO:0008168">
    <property type="term" value="F:methyltransferase activity"/>
    <property type="evidence" value="ECO:0007669"/>
    <property type="project" value="UniProtKB-KW"/>
</dbReference>
<organism evidence="4 5">
    <name type="scientific">Isoptericola sediminis</name>
    <dbReference type="NCBI Taxonomy" id="2733572"/>
    <lineage>
        <taxon>Bacteria</taxon>
        <taxon>Bacillati</taxon>
        <taxon>Actinomycetota</taxon>
        <taxon>Actinomycetes</taxon>
        <taxon>Micrococcales</taxon>
        <taxon>Promicromonosporaceae</taxon>
        <taxon>Isoptericola</taxon>
    </lineage>
</organism>
<dbReference type="Pfam" id="PF13649">
    <property type="entry name" value="Methyltransf_25"/>
    <property type="match status" value="1"/>
</dbReference>
<evidence type="ECO:0000313" key="4">
    <source>
        <dbReference type="EMBL" id="NNU28599.1"/>
    </source>
</evidence>
<evidence type="ECO:0000256" key="1">
    <source>
        <dbReference type="ARBA" id="ARBA00022603"/>
    </source>
</evidence>
<name>A0A849K9B3_9MICO</name>
<comment type="caution">
    <text evidence="4">The sequence shown here is derived from an EMBL/GenBank/DDBJ whole genome shotgun (WGS) entry which is preliminary data.</text>
</comment>
<dbReference type="AlphaFoldDB" id="A0A849K9B3"/>
<keyword evidence="1 4" id="KW-0489">Methyltransferase</keyword>
<sequence>MYRFGVRPWERYPKVAAADVAAVLDGAAEGRGRPLGRALDLGCGRGIYTRELARRGWEAVGVDAVPQAVEEARDRDPAATATYVVGDVTRLRGLGVGPVDLFLDVGCFQGLDAADREAMGREVTAVARPGSTLLMMAFGVTRWRSLIGGVSRQDVAEAFPAWDVRSVSEVDLKGLHWPMNRSSPRWYRLDHTGRAPG</sequence>
<dbReference type="CDD" id="cd02440">
    <property type="entry name" value="AdoMet_MTases"/>
    <property type="match status" value="1"/>
</dbReference>
<dbReference type="Gene3D" id="3.40.50.150">
    <property type="entry name" value="Vaccinia Virus protein VP39"/>
    <property type="match status" value="1"/>
</dbReference>
<dbReference type="InterPro" id="IPR051052">
    <property type="entry name" value="Diverse_substrate_MTase"/>
</dbReference>
<keyword evidence="2 4" id="KW-0808">Transferase</keyword>
<dbReference type="Proteomes" id="UP000557204">
    <property type="component" value="Unassembled WGS sequence"/>
</dbReference>
<feature type="domain" description="Methyltransferase" evidence="3">
    <location>
        <begin position="39"/>
        <end position="130"/>
    </location>
</feature>
<dbReference type="EMBL" id="JABFAJ010000024">
    <property type="protein sequence ID" value="NNU28599.1"/>
    <property type="molecule type" value="Genomic_DNA"/>
</dbReference>
<reference evidence="4 5" key="1">
    <citation type="submission" date="2020-05" db="EMBL/GenBank/DDBJ databases">
        <title>Genome sequence of Isoptericola sp. JC619 isolated from Chilika lagoon, India.</title>
        <authorList>
            <person name="Kumar D."/>
            <person name="Appam K."/>
            <person name="Gandham S."/>
            <person name="Uppada J."/>
            <person name="Sasikala C."/>
            <person name="Venkata Ramana C."/>
        </authorList>
    </citation>
    <scope>NUCLEOTIDE SEQUENCE [LARGE SCALE GENOMIC DNA]</scope>
    <source>
        <strain evidence="4 5">JC619</strain>
    </source>
</reference>
<evidence type="ECO:0000259" key="3">
    <source>
        <dbReference type="Pfam" id="PF13649"/>
    </source>
</evidence>
<dbReference type="PANTHER" id="PTHR44942">
    <property type="entry name" value="METHYLTRANSF_11 DOMAIN-CONTAINING PROTEIN"/>
    <property type="match status" value="1"/>
</dbReference>
<keyword evidence="5" id="KW-1185">Reference proteome</keyword>
<dbReference type="PANTHER" id="PTHR44942:SF4">
    <property type="entry name" value="METHYLTRANSFERASE TYPE 11 DOMAIN-CONTAINING PROTEIN"/>
    <property type="match status" value="1"/>
</dbReference>
<dbReference type="GO" id="GO:0032259">
    <property type="term" value="P:methylation"/>
    <property type="evidence" value="ECO:0007669"/>
    <property type="project" value="UniProtKB-KW"/>
</dbReference>
<accession>A0A849K9B3</accession>
<dbReference type="SUPFAM" id="SSF53335">
    <property type="entry name" value="S-adenosyl-L-methionine-dependent methyltransferases"/>
    <property type="match status" value="1"/>
</dbReference>
<evidence type="ECO:0000313" key="5">
    <source>
        <dbReference type="Proteomes" id="UP000557204"/>
    </source>
</evidence>
<dbReference type="InterPro" id="IPR029063">
    <property type="entry name" value="SAM-dependent_MTases_sf"/>
</dbReference>
<proteinExistence type="predicted"/>
<protein>
    <submittedName>
        <fullName evidence="4">Class I SAM-dependent methyltransferase</fullName>
    </submittedName>
</protein>
<dbReference type="InterPro" id="IPR041698">
    <property type="entry name" value="Methyltransf_25"/>
</dbReference>